<keyword evidence="2" id="KW-0732">Signal</keyword>
<evidence type="ECO:0000256" key="1">
    <source>
        <dbReference type="SAM" id="MobiDB-lite"/>
    </source>
</evidence>
<keyword evidence="4" id="KW-1185">Reference proteome</keyword>
<feature type="compositionally biased region" description="Basic and acidic residues" evidence="1">
    <location>
        <begin position="93"/>
        <end position="105"/>
    </location>
</feature>
<dbReference type="Proteomes" id="UP000284416">
    <property type="component" value="Unassembled WGS sequence"/>
</dbReference>
<sequence length="105" mass="11989">MRNKLFILFAGLVCSVFLLGGCGTNNDEQNPPPQDNIRNDQRDMENNNNNNDPNIQNDGRVDEDGLLRDTDNGDRVNPNRDEGLMRDNNGNRLDLDLNDHDHKRD</sequence>
<reference evidence="3 4" key="1">
    <citation type="journal article" date="2017" name="Int. J. Syst. Evol. Microbiol.">
        <title>Bacillus notoginsengisoli sp. nov., a novel bacterium isolated from the rhizosphere of Panax notoginseng.</title>
        <authorList>
            <person name="Zhang M.Y."/>
            <person name="Cheng J."/>
            <person name="Cai Y."/>
            <person name="Zhang T.Y."/>
            <person name="Wu Y.Y."/>
            <person name="Manikprabhu D."/>
            <person name="Li W.J."/>
            <person name="Zhang Y.X."/>
        </authorList>
    </citation>
    <scope>NUCLEOTIDE SEQUENCE [LARGE SCALE GENOMIC DNA]</scope>
    <source>
        <strain evidence="3 4">JCM 30743</strain>
    </source>
</reference>
<evidence type="ECO:0000313" key="4">
    <source>
        <dbReference type="Proteomes" id="UP000284416"/>
    </source>
</evidence>
<evidence type="ECO:0008006" key="5">
    <source>
        <dbReference type="Google" id="ProtNLM"/>
    </source>
</evidence>
<feature type="chain" id="PRO_5039621210" description="Lipoprotein" evidence="2">
    <location>
        <begin position="21"/>
        <end position="105"/>
    </location>
</feature>
<evidence type="ECO:0000313" key="3">
    <source>
        <dbReference type="EMBL" id="RHW37225.1"/>
    </source>
</evidence>
<comment type="caution">
    <text evidence="3">The sequence shown here is derived from an EMBL/GenBank/DDBJ whole genome shotgun (WGS) entry which is preliminary data.</text>
</comment>
<protein>
    <recommendedName>
        <fullName evidence="5">Lipoprotein</fullName>
    </recommendedName>
</protein>
<organism evidence="3 4">
    <name type="scientific">Neobacillus notoginsengisoli</name>
    <dbReference type="NCBI Taxonomy" id="1578198"/>
    <lineage>
        <taxon>Bacteria</taxon>
        <taxon>Bacillati</taxon>
        <taxon>Bacillota</taxon>
        <taxon>Bacilli</taxon>
        <taxon>Bacillales</taxon>
        <taxon>Bacillaceae</taxon>
        <taxon>Neobacillus</taxon>
    </lineage>
</organism>
<feature type="signal peptide" evidence="2">
    <location>
        <begin position="1"/>
        <end position="20"/>
    </location>
</feature>
<name>A0A417YQV8_9BACI</name>
<proteinExistence type="predicted"/>
<dbReference type="RefSeq" id="WP_118922102.1">
    <property type="nucleotide sequence ID" value="NZ_QWEG01000010.1"/>
</dbReference>
<feature type="compositionally biased region" description="Low complexity" evidence="1">
    <location>
        <begin position="46"/>
        <end position="58"/>
    </location>
</feature>
<dbReference type="AlphaFoldDB" id="A0A417YQV8"/>
<accession>A0A417YQV8</accession>
<feature type="region of interest" description="Disordered" evidence="1">
    <location>
        <begin position="21"/>
        <end position="105"/>
    </location>
</feature>
<gene>
    <name evidence="3" type="ORF">D1B31_15750</name>
</gene>
<feature type="compositionally biased region" description="Basic and acidic residues" evidence="1">
    <location>
        <begin position="59"/>
        <end position="85"/>
    </location>
</feature>
<dbReference type="PROSITE" id="PS51257">
    <property type="entry name" value="PROKAR_LIPOPROTEIN"/>
    <property type="match status" value="1"/>
</dbReference>
<dbReference type="EMBL" id="QWEG01000010">
    <property type="protein sequence ID" value="RHW37225.1"/>
    <property type="molecule type" value="Genomic_DNA"/>
</dbReference>
<evidence type="ECO:0000256" key="2">
    <source>
        <dbReference type="SAM" id="SignalP"/>
    </source>
</evidence>